<name>A0ABQ9HWX7_9NEOP</name>
<accession>A0ABQ9HWX7</accession>
<proteinExistence type="predicted"/>
<reference evidence="1 2" key="1">
    <citation type="submission" date="2023-02" db="EMBL/GenBank/DDBJ databases">
        <title>LHISI_Scaffold_Assembly.</title>
        <authorList>
            <person name="Stuart O.P."/>
            <person name="Cleave R."/>
            <person name="Magrath M.J.L."/>
            <person name="Mikheyev A.S."/>
        </authorList>
    </citation>
    <scope>NUCLEOTIDE SEQUENCE [LARGE SCALE GENOMIC DNA]</scope>
    <source>
        <strain evidence="1">Daus_M_001</strain>
        <tissue evidence="1">Leg muscle</tissue>
    </source>
</reference>
<dbReference type="Proteomes" id="UP001159363">
    <property type="component" value="Chromosome 3"/>
</dbReference>
<evidence type="ECO:0000313" key="1">
    <source>
        <dbReference type="EMBL" id="KAJ8888323.1"/>
    </source>
</evidence>
<comment type="caution">
    <text evidence="1">The sequence shown here is derived from an EMBL/GenBank/DDBJ whole genome shotgun (WGS) entry which is preliminary data.</text>
</comment>
<evidence type="ECO:0000313" key="2">
    <source>
        <dbReference type="Proteomes" id="UP001159363"/>
    </source>
</evidence>
<protein>
    <submittedName>
        <fullName evidence="1">Uncharacterized protein</fullName>
    </submittedName>
</protein>
<dbReference type="EMBL" id="JARBHB010000003">
    <property type="protein sequence ID" value="KAJ8888323.1"/>
    <property type="molecule type" value="Genomic_DNA"/>
</dbReference>
<keyword evidence="2" id="KW-1185">Reference proteome</keyword>
<gene>
    <name evidence="1" type="ORF">PR048_007810</name>
</gene>
<sequence>MGDPETSGIVQHDYHVRGSGSCSARESNPLCGVTAIVFLVTSAMKDHYREQLFRRRIAISNNLGTLLKVEHTQQCNMNLLKQ</sequence>
<organism evidence="1 2">
    <name type="scientific">Dryococelus australis</name>
    <dbReference type="NCBI Taxonomy" id="614101"/>
    <lineage>
        <taxon>Eukaryota</taxon>
        <taxon>Metazoa</taxon>
        <taxon>Ecdysozoa</taxon>
        <taxon>Arthropoda</taxon>
        <taxon>Hexapoda</taxon>
        <taxon>Insecta</taxon>
        <taxon>Pterygota</taxon>
        <taxon>Neoptera</taxon>
        <taxon>Polyneoptera</taxon>
        <taxon>Phasmatodea</taxon>
        <taxon>Verophasmatodea</taxon>
        <taxon>Anareolatae</taxon>
        <taxon>Phasmatidae</taxon>
        <taxon>Eurycanthinae</taxon>
        <taxon>Dryococelus</taxon>
    </lineage>
</organism>